<evidence type="ECO:0000313" key="2">
    <source>
        <dbReference type="Proteomes" id="UP000199515"/>
    </source>
</evidence>
<accession>A0A1H2V524</accession>
<organism evidence="1 2">
    <name type="scientific">Amycolatopsis xylanica</name>
    <dbReference type="NCBI Taxonomy" id="589385"/>
    <lineage>
        <taxon>Bacteria</taxon>
        <taxon>Bacillati</taxon>
        <taxon>Actinomycetota</taxon>
        <taxon>Actinomycetes</taxon>
        <taxon>Pseudonocardiales</taxon>
        <taxon>Pseudonocardiaceae</taxon>
        <taxon>Amycolatopsis</taxon>
    </lineage>
</organism>
<dbReference type="AlphaFoldDB" id="A0A1H2V524"/>
<proteinExistence type="predicted"/>
<keyword evidence="2" id="KW-1185">Reference proteome</keyword>
<reference evidence="1 2" key="1">
    <citation type="submission" date="2016-10" db="EMBL/GenBank/DDBJ databases">
        <authorList>
            <person name="de Groot N.N."/>
        </authorList>
    </citation>
    <scope>NUCLEOTIDE SEQUENCE [LARGE SCALE GENOMIC DNA]</scope>
    <source>
        <strain evidence="1 2">CPCC 202699</strain>
    </source>
</reference>
<dbReference type="Proteomes" id="UP000199515">
    <property type="component" value="Unassembled WGS sequence"/>
</dbReference>
<protein>
    <recommendedName>
        <fullName evidence="3">Tetratricopeptide repeat-containing protein</fullName>
    </recommendedName>
</protein>
<evidence type="ECO:0000313" key="1">
    <source>
        <dbReference type="EMBL" id="SDW63340.1"/>
    </source>
</evidence>
<gene>
    <name evidence="1" type="ORF">SAMN05421504_1011109</name>
</gene>
<sequence length="323" mass="35562">MDDETSGRYQPQGRVGLADVERLETATRVHRALDYRKGGGASRERVLAELAREEELLTGARTDEVRKRLRVALADLHNVAGWASFDLGLVSAAQHHFRRALRLAENSGHDGLVANVRYRLGRIALHHDQPTEALVQFAYGEAAAQRASSFRALAILHANKAWAWAKRANQHEASKLLGKAETEFDKAGTDDRAPWSAFFNMIDFDAMTGTVYTELALAGESKAGAARKAIPALSRASVLYSEEMSRSRAFTLMMLAFDHIVSGDREQGVSIGEEALRTATKVKSVRTKARIRPLCAELAKQRGDADAADLARRINIFIKTPIS</sequence>
<dbReference type="EMBL" id="FNON01000001">
    <property type="protein sequence ID" value="SDW63340.1"/>
    <property type="molecule type" value="Genomic_DNA"/>
</dbReference>
<dbReference type="STRING" id="589385.SAMN05421504_1011109"/>
<dbReference type="InterPro" id="IPR011990">
    <property type="entry name" value="TPR-like_helical_dom_sf"/>
</dbReference>
<dbReference type="Gene3D" id="1.25.40.10">
    <property type="entry name" value="Tetratricopeptide repeat domain"/>
    <property type="match status" value="1"/>
</dbReference>
<dbReference type="SUPFAM" id="SSF48452">
    <property type="entry name" value="TPR-like"/>
    <property type="match status" value="1"/>
</dbReference>
<name>A0A1H2V524_9PSEU</name>
<evidence type="ECO:0008006" key="3">
    <source>
        <dbReference type="Google" id="ProtNLM"/>
    </source>
</evidence>